<dbReference type="Gene3D" id="3.90.220.20">
    <property type="entry name" value="DNA methylase specificity domains"/>
    <property type="match status" value="2"/>
</dbReference>
<dbReference type="InterPro" id="IPR000055">
    <property type="entry name" value="Restrct_endonuc_typeI_TRD"/>
</dbReference>
<keyword evidence="2" id="KW-0680">Restriction system</keyword>
<dbReference type="CDD" id="cd17278">
    <property type="entry name" value="RMtype1_S_LdeBORF1052P-TRD2-CR2"/>
    <property type="match status" value="1"/>
</dbReference>
<dbReference type="InterPro" id="IPR052021">
    <property type="entry name" value="Type-I_RS_S_subunit"/>
</dbReference>
<proteinExistence type="inferred from homology"/>
<evidence type="ECO:0000256" key="3">
    <source>
        <dbReference type="ARBA" id="ARBA00023125"/>
    </source>
</evidence>
<comment type="caution">
    <text evidence="5">The sequence shown here is derived from an EMBL/GenBank/DDBJ whole genome shotgun (WGS) entry which is preliminary data.</text>
</comment>
<dbReference type="GO" id="GO:0009307">
    <property type="term" value="P:DNA restriction-modification system"/>
    <property type="evidence" value="ECO:0007669"/>
    <property type="project" value="UniProtKB-KW"/>
</dbReference>
<name>A0A4Y3PMY8_BREPA</name>
<dbReference type="Proteomes" id="UP000316882">
    <property type="component" value="Unassembled WGS sequence"/>
</dbReference>
<dbReference type="Pfam" id="PF01420">
    <property type="entry name" value="Methylase_S"/>
    <property type="match status" value="2"/>
</dbReference>
<dbReference type="Gene3D" id="1.10.287.1120">
    <property type="entry name" value="Bipartite methylase S protein"/>
    <property type="match status" value="1"/>
</dbReference>
<organism evidence="5 6">
    <name type="scientific">Brevibacillus parabrevis</name>
    <dbReference type="NCBI Taxonomy" id="54914"/>
    <lineage>
        <taxon>Bacteria</taxon>
        <taxon>Bacillati</taxon>
        <taxon>Bacillota</taxon>
        <taxon>Bacilli</taxon>
        <taxon>Bacillales</taxon>
        <taxon>Paenibacillaceae</taxon>
        <taxon>Brevibacillus</taxon>
    </lineage>
</organism>
<reference evidence="5 6" key="1">
    <citation type="submission" date="2019-06" db="EMBL/GenBank/DDBJ databases">
        <title>Whole genome shotgun sequence of Brevibacillus parabrevis NBRC 12334.</title>
        <authorList>
            <person name="Hosoyama A."/>
            <person name="Uohara A."/>
            <person name="Ohji S."/>
            <person name="Ichikawa N."/>
        </authorList>
    </citation>
    <scope>NUCLEOTIDE SEQUENCE [LARGE SCALE GENOMIC DNA]</scope>
    <source>
        <strain evidence="5 6">NBRC 12334</strain>
    </source>
</reference>
<keyword evidence="3" id="KW-0238">DNA-binding</keyword>
<dbReference type="STRING" id="54914.AV540_19230"/>
<evidence type="ECO:0000259" key="4">
    <source>
        <dbReference type="Pfam" id="PF01420"/>
    </source>
</evidence>
<feature type="domain" description="Type I restriction modification DNA specificity" evidence="4">
    <location>
        <begin position="211"/>
        <end position="393"/>
    </location>
</feature>
<dbReference type="AlphaFoldDB" id="A0A4Y3PMY8"/>
<dbReference type="SUPFAM" id="SSF116734">
    <property type="entry name" value="DNA methylase specificity domain"/>
    <property type="match status" value="2"/>
</dbReference>
<keyword evidence="6" id="KW-1185">Reference proteome</keyword>
<dbReference type="PANTHER" id="PTHR30408:SF12">
    <property type="entry name" value="TYPE I RESTRICTION ENZYME MJAVIII SPECIFICITY SUBUNIT"/>
    <property type="match status" value="1"/>
</dbReference>
<evidence type="ECO:0000313" key="5">
    <source>
        <dbReference type="EMBL" id="GEB34714.1"/>
    </source>
</evidence>
<dbReference type="EMBL" id="BJMH01000026">
    <property type="protein sequence ID" value="GEB34714.1"/>
    <property type="molecule type" value="Genomic_DNA"/>
</dbReference>
<keyword evidence="5" id="KW-0378">Hydrolase</keyword>
<feature type="domain" description="Type I restriction modification DNA specificity" evidence="4">
    <location>
        <begin position="4"/>
        <end position="182"/>
    </location>
</feature>
<gene>
    <name evidence="5" type="primary">hsdS</name>
    <name evidence="5" type="ORF">BPA01_42940</name>
</gene>
<evidence type="ECO:0000313" key="6">
    <source>
        <dbReference type="Proteomes" id="UP000316882"/>
    </source>
</evidence>
<dbReference type="CDD" id="cd17256">
    <property type="entry name" value="RMtype1_S_EcoJA65PI-TRD1-CR1_like"/>
    <property type="match status" value="1"/>
</dbReference>
<dbReference type="GO" id="GO:0003677">
    <property type="term" value="F:DNA binding"/>
    <property type="evidence" value="ECO:0007669"/>
    <property type="project" value="UniProtKB-KW"/>
</dbReference>
<dbReference type="RefSeq" id="WP_229049709.1">
    <property type="nucleotide sequence ID" value="NZ_BJMH01000026.1"/>
</dbReference>
<accession>A0A4Y3PMY8</accession>
<protein>
    <submittedName>
        <fullName evidence="5">Type I restriction-modification system restriction endonuclease DNA specificity subunit HsdS</fullName>
    </submittedName>
</protein>
<dbReference type="PANTHER" id="PTHR30408">
    <property type="entry name" value="TYPE-1 RESTRICTION ENZYME ECOKI SPECIFICITY PROTEIN"/>
    <property type="match status" value="1"/>
</dbReference>
<evidence type="ECO:0000256" key="1">
    <source>
        <dbReference type="ARBA" id="ARBA00010923"/>
    </source>
</evidence>
<sequence length="421" mass="46791">MMPEWKKGPLGWAVHVQGGYPFPSAAFVDEGVPVVRMSNMKNGRLDLTQAKCMDETALAGHSAYLLKPGDLLLGMSGSIENFAEVKATDLPALLNQRVGRLQIKDSSLLHSEYLKYVVTSKWFRDQVWTMAAGVAQLNISTKQLESIPVWYPPLAEQQKIASILAAVDGVIEKTEAMIEQVEVVKRGLMQQLFTRGIGHTSFRQTELGTIPADWSLVKLQEIARVKGGKRVPKGYSLLEEQTPYPYIRVSDFRDYTVSQKQLKYVSEEIYGKIKRYTISKQDMYLSIAGIYLGVAGRVPDCLDGALLTENAAKITPTSDRIDLDFLMFALGSELCQKQIAALKGVTGVPKLGLKRVETLLIPLPNLTEQHKIVAGIKSVLAKLAMEKAKQTQLIAIKKELMQKLLTGSVRVQVDERQKEMV</sequence>
<keyword evidence="5" id="KW-0540">Nuclease</keyword>
<keyword evidence="5" id="KW-0255">Endonuclease</keyword>
<dbReference type="GO" id="GO:0004519">
    <property type="term" value="F:endonuclease activity"/>
    <property type="evidence" value="ECO:0007669"/>
    <property type="project" value="UniProtKB-KW"/>
</dbReference>
<evidence type="ECO:0000256" key="2">
    <source>
        <dbReference type="ARBA" id="ARBA00022747"/>
    </source>
</evidence>
<comment type="similarity">
    <text evidence="1">Belongs to the type-I restriction system S methylase family.</text>
</comment>
<dbReference type="InterPro" id="IPR044946">
    <property type="entry name" value="Restrct_endonuc_typeI_TRD_sf"/>
</dbReference>